<keyword evidence="3" id="KW-1185">Reference proteome</keyword>
<reference evidence="2" key="1">
    <citation type="journal article" date="2014" name="Int. J. Syst. Evol. Microbiol.">
        <title>Complete genome sequence of Corynebacterium casei LMG S-19264T (=DSM 44701T), isolated from a smear-ripened cheese.</title>
        <authorList>
            <consortium name="US DOE Joint Genome Institute (JGI-PGF)"/>
            <person name="Walter F."/>
            <person name="Albersmeier A."/>
            <person name="Kalinowski J."/>
            <person name="Ruckert C."/>
        </authorList>
    </citation>
    <scope>NUCLEOTIDE SEQUENCE</scope>
    <source>
        <strain evidence="2">CCM 7684</strain>
    </source>
</reference>
<protein>
    <submittedName>
        <fullName evidence="2">Uncharacterized protein</fullName>
    </submittedName>
</protein>
<evidence type="ECO:0000313" key="3">
    <source>
        <dbReference type="Proteomes" id="UP000602745"/>
    </source>
</evidence>
<name>A0A8J2VNQ7_9RHOB</name>
<comment type="caution">
    <text evidence="2">The sequence shown here is derived from an EMBL/GenBank/DDBJ whole genome shotgun (WGS) entry which is preliminary data.</text>
</comment>
<evidence type="ECO:0000313" key="2">
    <source>
        <dbReference type="EMBL" id="GGE36091.1"/>
    </source>
</evidence>
<reference evidence="2" key="2">
    <citation type="submission" date="2020-09" db="EMBL/GenBank/DDBJ databases">
        <authorList>
            <person name="Sun Q."/>
            <person name="Sedlacek I."/>
        </authorList>
    </citation>
    <scope>NUCLEOTIDE SEQUENCE</scope>
    <source>
        <strain evidence="2">CCM 7684</strain>
    </source>
</reference>
<dbReference type="Proteomes" id="UP000602745">
    <property type="component" value="Unassembled WGS sequence"/>
</dbReference>
<dbReference type="EMBL" id="BMCP01000001">
    <property type="protein sequence ID" value="GGE36091.1"/>
    <property type="molecule type" value="Genomic_DNA"/>
</dbReference>
<feature type="region of interest" description="Disordered" evidence="1">
    <location>
        <begin position="147"/>
        <end position="170"/>
    </location>
</feature>
<organism evidence="2 3">
    <name type="scientific">Agaricicola taiwanensis</name>
    <dbReference type="NCBI Taxonomy" id="591372"/>
    <lineage>
        <taxon>Bacteria</taxon>
        <taxon>Pseudomonadati</taxon>
        <taxon>Pseudomonadota</taxon>
        <taxon>Alphaproteobacteria</taxon>
        <taxon>Rhodobacterales</taxon>
        <taxon>Paracoccaceae</taxon>
        <taxon>Agaricicola</taxon>
    </lineage>
</organism>
<sequence length="170" mass="19355">MPNKRPFRFPKDGSYVTYIGMKARCYQPSHKDFHNYGGRGIQVCDRWRFGVPGQYGFDCFMDDMGARPEGCTLDRIDQNGNYTPENCRWATTKEQSFNRRNNRREMVGGRNVLLAEAAMSHGLSPRIVAARIDRYGMSIEDALTRPLRPRGNAISGKKSARRAALTGEDR</sequence>
<dbReference type="RefSeq" id="WP_188408744.1">
    <property type="nucleotide sequence ID" value="NZ_BMCP01000001.1"/>
</dbReference>
<dbReference type="AlphaFoldDB" id="A0A8J2VNQ7"/>
<evidence type="ECO:0000256" key="1">
    <source>
        <dbReference type="SAM" id="MobiDB-lite"/>
    </source>
</evidence>
<proteinExistence type="predicted"/>
<accession>A0A8J2VNQ7</accession>
<gene>
    <name evidence="2" type="ORF">GCM10007276_11960</name>
</gene>